<dbReference type="EMBL" id="CP054139">
    <property type="protein sequence ID" value="QKJ29105.1"/>
    <property type="molecule type" value="Genomic_DNA"/>
</dbReference>
<dbReference type="SUPFAM" id="SSF56925">
    <property type="entry name" value="OMPA-like"/>
    <property type="match status" value="1"/>
</dbReference>
<dbReference type="Gene3D" id="2.40.160.20">
    <property type="match status" value="1"/>
</dbReference>
<name>A0A7D4Q7G6_9SPHI</name>
<organism evidence="3 4">
    <name type="scientific">Mucilaginibacter mali</name>
    <dbReference type="NCBI Taxonomy" id="2740462"/>
    <lineage>
        <taxon>Bacteria</taxon>
        <taxon>Pseudomonadati</taxon>
        <taxon>Bacteroidota</taxon>
        <taxon>Sphingobacteriia</taxon>
        <taxon>Sphingobacteriales</taxon>
        <taxon>Sphingobacteriaceae</taxon>
        <taxon>Mucilaginibacter</taxon>
    </lineage>
</organism>
<protein>
    <submittedName>
        <fullName evidence="3">Outer membrane beta-barrel protein</fullName>
    </submittedName>
</protein>
<feature type="chain" id="PRO_5028982988" evidence="1">
    <location>
        <begin position="23"/>
        <end position="264"/>
    </location>
</feature>
<gene>
    <name evidence="3" type="ORF">HQ865_04825</name>
</gene>
<sequence>MAWKRLFAFCFLLSAFQAKLFAQTWEAGVSAGASGYMGDLNQQNPAKISGYNLGVFVQRNFNPYFALKLHYSHGEIAGADSTSGTQQFRDRNLSFKTKLDELSLIAEVNFMRYTPGAGRDRFTPYIFFGVGGLNYNPQATYSGVEYDLRPLMTEGQATPYKNMAIVVPFGAGIKYNFSNNCNIMFNAGYRYAMTDYIDDVSGAYAKKSSFSNPVAMALSDRSGEQTGVYIGTPGTQRGDYRSHDTYLFVGFTLSFTFVTANCYY</sequence>
<keyword evidence="1" id="KW-0732">Signal</keyword>
<evidence type="ECO:0000313" key="4">
    <source>
        <dbReference type="Proteomes" id="UP000505355"/>
    </source>
</evidence>
<feature type="domain" description="DUF6089" evidence="2">
    <location>
        <begin position="4"/>
        <end position="207"/>
    </location>
</feature>
<evidence type="ECO:0000256" key="1">
    <source>
        <dbReference type="SAM" id="SignalP"/>
    </source>
</evidence>
<accession>A0A7D4Q7G6</accession>
<dbReference type="Proteomes" id="UP000505355">
    <property type="component" value="Chromosome"/>
</dbReference>
<dbReference type="AlphaFoldDB" id="A0A7D4Q7G6"/>
<evidence type="ECO:0000313" key="3">
    <source>
        <dbReference type="EMBL" id="QKJ29105.1"/>
    </source>
</evidence>
<dbReference type="KEGG" id="mmab:HQ865_04825"/>
<reference evidence="3 4" key="1">
    <citation type="submission" date="2020-05" db="EMBL/GenBank/DDBJ databases">
        <title>Mucilaginibacter mali sp. nov.</title>
        <authorList>
            <person name="Kim H.S."/>
            <person name="Lee K.C."/>
            <person name="Suh M.K."/>
            <person name="Kim J.-S."/>
            <person name="Han K.-I."/>
            <person name="Eom M.K."/>
            <person name="Shin Y.K."/>
            <person name="Lee J.-S."/>
        </authorList>
    </citation>
    <scope>NUCLEOTIDE SEQUENCE [LARGE SCALE GENOMIC DNA]</scope>
    <source>
        <strain evidence="3 4">G2-14</strain>
    </source>
</reference>
<dbReference type="Pfam" id="PF19573">
    <property type="entry name" value="DUF6089"/>
    <property type="match status" value="1"/>
</dbReference>
<keyword evidence="4" id="KW-1185">Reference proteome</keyword>
<feature type="signal peptide" evidence="1">
    <location>
        <begin position="1"/>
        <end position="22"/>
    </location>
</feature>
<dbReference type="InterPro" id="IPR011250">
    <property type="entry name" value="OMP/PagP_B-barrel"/>
</dbReference>
<dbReference type="RefSeq" id="WP_173413800.1">
    <property type="nucleotide sequence ID" value="NZ_CP054139.1"/>
</dbReference>
<evidence type="ECO:0000259" key="2">
    <source>
        <dbReference type="Pfam" id="PF19573"/>
    </source>
</evidence>
<proteinExistence type="predicted"/>
<dbReference type="InterPro" id="IPR045743">
    <property type="entry name" value="DUF6089"/>
</dbReference>